<dbReference type="InterPro" id="IPR027417">
    <property type="entry name" value="P-loop_NTPase"/>
</dbReference>
<keyword evidence="3" id="KW-1185">Reference proteome</keyword>
<reference evidence="2 3" key="1">
    <citation type="submission" date="2019-05" db="EMBL/GenBank/DDBJ databases">
        <authorList>
            <person name="Pankratov T."/>
            <person name="Grouzdev D."/>
        </authorList>
    </citation>
    <scope>NUCLEOTIDE SEQUENCE [LARGE SCALE GENOMIC DNA]</scope>
    <source>
        <strain evidence="2 3">KEBCLARHB70R</strain>
    </source>
</reference>
<accession>A0A5R9J2M1</accession>
<dbReference type="SUPFAM" id="SSF53795">
    <property type="entry name" value="PEP carboxykinase-like"/>
    <property type="match status" value="1"/>
</dbReference>
<protein>
    <submittedName>
        <fullName evidence="2">Phosphotransferase</fullName>
    </submittedName>
</protein>
<dbReference type="OrthoDB" id="8326226at2"/>
<dbReference type="GO" id="GO:0000155">
    <property type="term" value="F:phosphorelay sensor kinase activity"/>
    <property type="evidence" value="ECO:0007669"/>
    <property type="project" value="InterPro"/>
</dbReference>
<dbReference type="Gene3D" id="3.40.50.300">
    <property type="entry name" value="P-loop containing nucleotide triphosphate hydrolases"/>
    <property type="match status" value="1"/>
</dbReference>
<sequence>MRTELHASCASLGGAAVLLLGPSGSGKSDLLLRLLDRGFTLVADDRVVIEAGMAAPAPGLEGLVEMRGLGILRQPWQAPAQLVLAIVLSPEAPRRLPDRNPHVTPGVTLPADLPVLELDPRVASAPLFVARALACLRDPSGMHTGAFA</sequence>
<keyword evidence="2" id="KW-0808">Transferase</keyword>
<proteinExistence type="predicted"/>
<dbReference type="AlphaFoldDB" id="A0A5R9J2M1"/>
<dbReference type="Pfam" id="PF07475">
    <property type="entry name" value="Hpr_kinase_C"/>
    <property type="match status" value="1"/>
</dbReference>
<dbReference type="RefSeq" id="WP_138326944.1">
    <property type="nucleotide sequence ID" value="NZ_VCDI01000005.1"/>
</dbReference>
<dbReference type="GO" id="GO:0006109">
    <property type="term" value="P:regulation of carbohydrate metabolic process"/>
    <property type="evidence" value="ECO:0007669"/>
    <property type="project" value="InterPro"/>
</dbReference>
<dbReference type="GO" id="GO:0005524">
    <property type="term" value="F:ATP binding"/>
    <property type="evidence" value="ECO:0007669"/>
    <property type="project" value="InterPro"/>
</dbReference>
<dbReference type="InterPro" id="IPR011104">
    <property type="entry name" value="Hpr_kin/Pase_C"/>
</dbReference>
<organism evidence="2 3">
    <name type="scientific">Lichenicoccus roseus</name>
    <dbReference type="NCBI Taxonomy" id="2683649"/>
    <lineage>
        <taxon>Bacteria</taxon>
        <taxon>Pseudomonadati</taxon>
        <taxon>Pseudomonadota</taxon>
        <taxon>Alphaproteobacteria</taxon>
        <taxon>Acetobacterales</taxon>
        <taxon>Acetobacteraceae</taxon>
        <taxon>Lichenicoccus</taxon>
    </lineage>
</organism>
<gene>
    <name evidence="2" type="ORF">FE263_15595</name>
</gene>
<feature type="domain" description="HPr kinase/phosphorylase C-terminal" evidence="1">
    <location>
        <begin position="2"/>
        <end position="72"/>
    </location>
</feature>
<evidence type="ECO:0000313" key="3">
    <source>
        <dbReference type="Proteomes" id="UP000305654"/>
    </source>
</evidence>
<comment type="caution">
    <text evidence="2">The sequence shown here is derived from an EMBL/GenBank/DDBJ whole genome shotgun (WGS) entry which is preliminary data.</text>
</comment>
<dbReference type="EMBL" id="VCDI01000005">
    <property type="protein sequence ID" value="TLU71874.1"/>
    <property type="molecule type" value="Genomic_DNA"/>
</dbReference>
<evidence type="ECO:0000313" key="2">
    <source>
        <dbReference type="EMBL" id="TLU71874.1"/>
    </source>
</evidence>
<name>A0A5R9J2M1_9PROT</name>
<evidence type="ECO:0000259" key="1">
    <source>
        <dbReference type="Pfam" id="PF07475"/>
    </source>
</evidence>
<dbReference type="Proteomes" id="UP000305654">
    <property type="component" value="Unassembled WGS sequence"/>
</dbReference>